<reference evidence="2 3" key="1">
    <citation type="submission" date="2018-11" db="EMBL/GenBank/DDBJ databases">
        <authorList>
            <person name="Mardanov A.V."/>
            <person name="Ravin N.V."/>
            <person name="Dedysh S.N."/>
        </authorList>
    </citation>
    <scope>NUCLEOTIDE SEQUENCE [LARGE SCALE GENOMIC DNA]</scope>
    <source>
        <strain evidence="2 3">AF10</strain>
    </source>
</reference>
<sequence>MKVFLTGATGYIGNVVAERLQVAGHEVLGLARSTEATTTLQDRHITPVPGRLDDLSALTAAARSADAVIHAAFKLGADIDASVSDERRAVAALIDGVRGTAKALIFTSGTAVLGDTGSRIFEEDTPIAPHPFRGRLETETLLLETKDIHGIVLRPPNVYGRGDGHGVVSILRHVGRQLRKVPYATGSGDHLWSFVHVEDLAELYLLALTKSPRGERFHAGAQSRLRTQAIAGAVSRGIGLSGTATEVPLEEVRTLFPVPPLADYWASNSQSSADKAKRLLGWHPEHLDMLHDVATQQLPATD</sequence>
<dbReference type="EMBL" id="RDSM01000002">
    <property type="protein sequence ID" value="RXH56163.1"/>
    <property type="molecule type" value="Genomic_DNA"/>
</dbReference>
<dbReference type="GO" id="GO:0005737">
    <property type="term" value="C:cytoplasm"/>
    <property type="evidence" value="ECO:0007669"/>
    <property type="project" value="TreeGrafter"/>
</dbReference>
<accession>A0A4Q0SY70</accession>
<evidence type="ECO:0000313" key="3">
    <source>
        <dbReference type="Proteomes" id="UP000289437"/>
    </source>
</evidence>
<feature type="domain" description="NAD-dependent epimerase/dehydratase" evidence="1">
    <location>
        <begin position="3"/>
        <end position="219"/>
    </location>
</feature>
<dbReference type="InterPro" id="IPR036291">
    <property type="entry name" value="NAD(P)-bd_dom_sf"/>
</dbReference>
<gene>
    <name evidence="2" type="ORF">GRAN_3020</name>
</gene>
<proteinExistence type="predicted"/>
<dbReference type="PANTHER" id="PTHR48079:SF6">
    <property type="entry name" value="NAD(P)-BINDING DOMAIN-CONTAINING PROTEIN-RELATED"/>
    <property type="match status" value="1"/>
</dbReference>
<comment type="caution">
    <text evidence="2">The sequence shown here is derived from an EMBL/GenBank/DDBJ whole genome shotgun (WGS) entry which is preliminary data.</text>
</comment>
<protein>
    <recommendedName>
        <fullName evidence="1">NAD-dependent epimerase/dehydratase domain-containing protein</fullName>
    </recommendedName>
</protein>
<reference evidence="3" key="2">
    <citation type="submission" date="2019-02" db="EMBL/GenBank/DDBJ databases">
        <title>Granulicella sibirica sp. nov., a psychrotolerant acidobacterium isolated from an organic soil layer in forested tundra, West Siberia.</title>
        <authorList>
            <person name="Oshkin I.Y."/>
            <person name="Kulichevskaya I.S."/>
            <person name="Rijpstra W.I.C."/>
            <person name="Sinninghe Damste J.S."/>
            <person name="Rakitin A.L."/>
            <person name="Ravin N.V."/>
            <person name="Dedysh S.N."/>
        </authorList>
    </citation>
    <scope>NUCLEOTIDE SEQUENCE [LARGE SCALE GENOMIC DNA]</scope>
    <source>
        <strain evidence="3">AF10</strain>
    </source>
</reference>
<organism evidence="2 3">
    <name type="scientific">Granulicella sibirica</name>
    <dbReference type="NCBI Taxonomy" id="2479048"/>
    <lineage>
        <taxon>Bacteria</taxon>
        <taxon>Pseudomonadati</taxon>
        <taxon>Acidobacteriota</taxon>
        <taxon>Terriglobia</taxon>
        <taxon>Terriglobales</taxon>
        <taxon>Acidobacteriaceae</taxon>
        <taxon>Granulicella</taxon>
    </lineage>
</organism>
<dbReference type="Pfam" id="PF01370">
    <property type="entry name" value="Epimerase"/>
    <property type="match status" value="1"/>
</dbReference>
<dbReference type="Gene3D" id="3.40.50.720">
    <property type="entry name" value="NAD(P)-binding Rossmann-like Domain"/>
    <property type="match status" value="1"/>
</dbReference>
<dbReference type="RefSeq" id="WP_128913676.1">
    <property type="nucleotide sequence ID" value="NZ_RDSM01000002.1"/>
</dbReference>
<dbReference type="InterPro" id="IPR051783">
    <property type="entry name" value="NAD(P)-dependent_oxidoreduct"/>
</dbReference>
<dbReference type="AlphaFoldDB" id="A0A4Q0SY70"/>
<keyword evidence="3" id="KW-1185">Reference proteome</keyword>
<name>A0A4Q0SY70_9BACT</name>
<evidence type="ECO:0000313" key="2">
    <source>
        <dbReference type="EMBL" id="RXH56163.1"/>
    </source>
</evidence>
<dbReference type="GO" id="GO:0004029">
    <property type="term" value="F:aldehyde dehydrogenase (NAD+) activity"/>
    <property type="evidence" value="ECO:0007669"/>
    <property type="project" value="TreeGrafter"/>
</dbReference>
<evidence type="ECO:0000259" key="1">
    <source>
        <dbReference type="Pfam" id="PF01370"/>
    </source>
</evidence>
<dbReference type="OrthoDB" id="9807212at2"/>
<dbReference type="Proteomes" id="UP000289437">
    <property type="component" value="Unassembled WGS sequence"/>
</dbReference>
<dbReference type="PANTHER" id="PTHR48079">
    <property type="entry name" value="PROTEIN YEEZ"/>
    <property type="match status" value="1"/>
</dbReference>
<dbReference type="InterPro" id="IPR001509">
    <property type="entry name" value="Epimerase_deHydtase"/>
</dbReference>
<dbReference type="SUPFAM" id="SSF51735">
    <property type="entry name" value="NAD(P)-binding Rossmann-fold domains"/>
    <property type="match status" value="1"/>
</dbReference>